<name>A0A9D2C0T8_9FIRM</name>
<keyword evidence="2" id="KW-0731">Sigma factor</keyword>
<reference evidence="4" key="2">
    <citation type="submission" date="2021-04" db="EMBL/GenBank/DDBJ databases">
        <authorList>
            <person name="Gilroy R."/>
        </authorList>
    </citation>
    <scope>NUCLEOTIDE SEQUENCE</scope>
    <source>
        <strain evidence="4">1282</strain>
    </source>
</reference>
<organism evidence="4 5">
    <name type="scientific">Candidatus Acutalibacter pullistercoris</name>
    <dbReference type="NCBI Taxonomy" id="2838418"/>
    <lineage>
        <taxon>Bacteria</taxon>
        <taxon>Bacillati</taxon>
        <taxon>Bacillota</taxon>
        <taxon>Clostridia</taxon>
        <taxon>Eubacteriales</taxon>
        <taxon>Acutalibacteraceae</taxon>
        <taxon>Acutalibacter</taxon>
    </lineage>
</organism>
<dbReference type="PANTHER" id="PTHR43133">
    <property type="entry name" value="RNA POLYMERASE ECF-TYPE SIGMA FACTO"/>
    <property type="match status" value="1"/>
</dbReference>
<evidence type="ECO:0000313" key="5">
    <source>
        <dbReference type="Proteomes" id="UP000823915"/>
    </source>
</evidence>
<dbReference type="InterPro" id="IPR039425">
    <property type="entry name" value="RNA_pol_sigma-70-like"/>
</dbReference>
<evidence type="ECO:0000256" key="3">
    <source>
        <dbReference type="ARBA" id="ARBA00023163"/>
    </source>
</evidence>
<comment type="caution">
    <text evidence="4">The sequence shown here is derived from an EMBL/GenBank/DDBJ whole genome shotgun (WGS) entry which is preliminary data.</text>
</comment>
<evidence type="ECO:0000313" key="4">
    <source>
        <dbReference type="EMBL" id="HIY26619.1"/>
    </source>
</evidence>
<evidence type="ECO:0000256" key="2">
    <source>
        <dbReference type="ARBA" id="ARBA00023082"/>
    </source>
</evidence>
<sequence length="195" mass="22216">MAVKTEKLVRMAQRGDREAFVCLMEAHKLSMSRTALAVLHNEEDAADAIGDTVLTAFTKLCTLREPKYFKTWLTRVLLCNCYSILRLRRGLGTVKAVPEAEYNDTEFGEGQWPAYRDENGFYASFPAEKDPDGQAEYSQLLFCLYYPEDCIGATQFRERDLKNECMVDRIEVVNTETGQVLLDDLEIGQAYSPEQ</sequence>
<dbReference type="AlphaFoldDB" id="A0A9D2C0T8"/>
<reference evidence="4" key="1">
    <citation type="journal article" date="2021" name="PeerJ">
        <title>Extensive microbial diversity within the chicken gut microbiome revealed by metagenomics and culture.</title>
        <authorList>
            <person name="Gilroy R."/>
            <person name="Ravi A."/>
            <person name="Getino M."/>
            <person name="Pursley I."/>
            <person name="Horton D.L."/>
            <person name="Alikhan N.F."/>
            <person name="Baker D."/>
            <person name="Gharbi K."/>
            <person name="Hall N."/>
            <person name="Watson M."/>
            <person name="Adriaenssens E.M."/>
            <person name="Foster-Nyarko E."/>
            <person name="Jarju S."/>
            <person name="Secka A."/>
            <person name="Antonio M."/>
            <person name="Oren A."/>
            <person name="Chaudhuri R.R."/>
            <person name="La Ragione R."/>
            <person name="Hildebrand F."/>
            <person name="Pallen M.J."/>
        </authorList>
    </citation>
    <scope>NUCLEOTIDE SEQUENCE</scope>
    <source>
        <strain evidence="4">1282</strain>
    </source>
</reference>
<dbReference type="PANTHER" id="PTHR43133:SF51">
    <property type="entry name" value="RNA POLYMERASE SIGMA FACTOR"/>
    <property type="match status" value="1"/>
</dbReference>
<protein>
    <submittedName>
        <fullName evidence="4">Uncharacterized protein</fullName>
    </submittedName>
</protein>
<dbReference type="InterPro" id="IPR013325">
    <property type="entry name" value="RNA_pol_sigma_r2"/>
</dbReference>
<dbReference type="GO" id="GO:0016987">
    <property type="term" value="F:sigma factor activity"/>
    <property type="evidence" value="ECO:0007669"/>
    <property type="project" value="UniProtKB-KW"/>
</dbReference>
<dbReference type="SUPFAM" id="SSF88946">
    <property type="entry name" value="Sigma2 domain of RNA polymerase sigma factors"/>
    <property type="match status" value="1"/>
</dbReference>
<dbReference type="Proteomes" id="UP000823915">
    <property type="component" value="Unassembled WGS sequence"/>
</dbReference>
<dbReference type="GO" id="GO:0006352">
    <property type="term" value="P:DNA-templated transcription initiation"/>
    <property type="evidence" value="ECO:0007669"/>
    <property type="project" value="InterPro"/>
</dbReference>
<gene>
    <name evidence="4" type="ORF">H9838_05505</name>
</gene>
<evidence type="ECO:0000256" key="1">
    <source>
        <dbReference type="ARBA" id="ARBA00023015"/>
    </source>
</evidence>
<keyword evidence="3" id="KW-0804">Transcription</keyword>
<keyword evidence="1" id="KW-0805">Transcription regulation</keyword>
<dbReference type="EMBL" id="DXDU01000093">
    <property type="protein sequence ID" value="HIY26619.1"/>
    <property type="molecule type" value="Genomic_DNA"/>
</dbReference>
<dbReference type="Gene3D" id="1.10.1740.10">
    <property type="match status" value="1"/>
</dbReference>
<proteinExistence type="predicted"/>
<accession>A0A9D2C0T8</accession>